<dbReference type="EMBL" id="VZRR01006416">
    <property type="protein sequence ID" value="NWW06929.1"/>
    <property type="molecule type" value="Genomic_DNA"/>
</dbReference>
<dbReference type="AlphaFoldDB" id="A0A7K6K3H2"/>
<dbReference type="InterPro" id="IPR011162">
    <property type="entry name" value="MHC_I/II-like_Ag-recog"/>
</dbReference>
<accession>A0A7K6K3H2</accession>
<dbReference type="Pfam" id="PF00969">
    <property type="entry name" value="MHC_II_beta"/>
    <property type="match status" value="1"/>
</dbReference>
<evidence type="ECO:0000256" key="2">
    <source>
        <dbReference type="ARBA" id="ARBA00023180"/>
    </source>
</evidence>
<feature type="non-terminal residue" evidence="5">
    <location>
        <position position="1"/>
    </location>
</feature>
<dbReference type="SMART" id="SM00921">
    <property type="entry name" value="MHC_II_beta"/>
    <property type="match status" value="1"/>
</dbReference>
<evidence type="ECO:0000259" key="4">
    <source>
        <dbReference type="SMART" id="SM00921"/>
    </source>
</evidence>
<evidence type="ECO:0000313" key="6">
    <source>
        <dbReference type="Proteomes" id="UP000542358"/>
    </source>
</evidence>
<proteinExistence type="predicted"/>
<evidence type="ECO:0000313" key="5">
    <source>
        <dbReference type="EMBL" id="NWW06929.1"/>
    </source>
</evidence>
<keyword evidence="6" id="KW-1185">Reference proteome</keyword>
<reference evidence="5 6" key="1">
    <citation type="submission" date="2019-09" db="EMBL/GenBank/DDBJ databases">
        <title>Bird 10,000 Genomes (B10K) Project - Family phase.</title>
        <authorList>
            <person name="Zhang G."/>
        </authorList>
    </citation>
    <scope>NUCLEOTIDE SEQUENCE [LARGE SCALE GENOMIC DNA]</scope>
    <source>
        <strain evidence="5">B10K-DU-029-42</strain>
        <tissue evidence="5">Muscle</tissue>
    </source>
</reference>
<gene>
    <name evidence="5" type="primary">Hb2l_3</name>
    <name evidence="5" type="ORF">OREARF_R10226</name>
</gene>
<dbReference type="SUPFAM" id="SSF54452">
    <property type="entry name" value="MHC antigen-recognition domain"/>
    <property type="match status" value="1"/>
</dbReference>
<evidence type="ECO:0000256" key="1">
    <source>
        <dbReference type="ARBA" id="ARBA00023157"/>
    </source>
</evidence>
<protein>
    <submittedName>
        <fullName evidence="5">HB2L protein</fullName>
    </submittedName>
</protein>
<feature type="non-terminal residue" evidence="5">
    <location>
        <position position="127"/>
    </location>
</feature>
<dbReference type="InterPro" id="IPR014745">
    <property type="entry name" value="MHC_II_a/b_N"/>
</dbReference>
<feature type="signal peptide" evidence="3">
    <location>
        <begin position="1"/>
        <end position="24"/>
    </location>
</feature>
<dbReference type="Gene3D" id="3.10.320.10">
    <property type="entry name" value="Class II Histocompatibility Antigen, M Beta Chain, Chain B, domain 1"/>
    <property type="match status" value="1"/>
</dbReference>
<keyword evidence="3" id="KW-0732">Signal</keyword>
<dbReference type="PANTHER" id="PTHR19944:SF99">
    <property type="entry name" value="HLA CLASS II HISTOCOMPATIBILITY ANTIGEN, DRB1 BETA CHAIN"/>
    <property type="match status" value="1"/>
</dbReference>
<dbReference type="PANTHER" id="PTHR19944">
    <property type="entry name" value="MHC CLASS II-RELATED"/>
    <property type="match status" value="1"/>
</dbReference>
<comment type="caution">
    <text evidence="5">The sequence shown here is derived from an EMBL/GenBank/DDBJ whole genome shotgun (WGS) entry which is preliminary data.</text>
</comment>
<dbReference type="InterPro" id="IPR000353">
    <property type="entry name" value="MHC_II_b_N"/>
</dbReference>
<sequence>VGRVAAAGAVLVALVVLGAPPAAGMELSGVFQRRIKVKCHFINVTNRVRLVQRHSYNRQQHTHFDSDVGLYVWDSPDGEKQAWYWNSQPENLEYRWALVDTLCQYNYEIVTLFLVESRREHGTERVL</sequence>
<dbReference type="Proteomes" id="UP000542358">
    <property type="component" value="Unassembled WGS sequence"/>
</dbReference>
<keyword evidence="2" id="KW-0325">Glycoprotein</keyword>
<dbReference type="GO" id="GO:0042613">
    <property type="term" value="C:MHC class II protein complex"/>
    <property type="evidence" value="ECO:0007669"/>
    <property type="project" value="InterPro"/>
</dbReference>
<dbReference type="InterPro" id="IPR050160">
    <property type="entry name" value="MHC/Immunoglobulin"/>
</dbReference>
<dbReference type="GO" id="GO:0006955">
    <property type="term" value="P:immune response"/>
    <property type="evidence" value="ECO:0007669"/>
    <property type="project" value="InterPro"/>
</dbReference>
<dbReference type="GO" id="GO:0019882">
    <property type="term" value="P:antigen processing and presentation"/>
    <property type="evidence" value="ECO:0007669"/>
    <property type="project" value="InterPro"/>
</dbReference>
<evidence type="ECO:0000256" key="3">
    <source>
        <dbReference type="SAM" id="SignalP"/>
    </source>
</evidence>
<name>A0A7K6K3H2_9PASE</name>
<feature type="domain" description="MHC class II beta chain N-terminal" evidence="4">
    <location>
        <begin position="37"/>
        <end position="111"/>
    </location>
</feature>
<keyword evidence="1" id="KW-1015">Disulfide bond</keyword>
<feature type="chain" id="PRO_5029475864" evidence="3">
    <location>
        <begin position="25"/>
        <end position="127"/>
    </location>
</feature>
<organism evidence="5 6">
    <name type="scientific">Oreocharis arfaki</name>
    <name type="common">tit berrypecker</name>
    <dbReference type="NCBI Taxonomy" id="979223"/>
    <lineage>
        <taxon>Eukaryota</taxon>
        <taxon>Metazoa</taxon>
        <taxon>Chordata</taxon>
        <taxon>Craniata</taxon>
        <taxon>Vertebrata</taxon>
        <taxon>Euteleostomi</taxon>
        <taxon>Archelosauria</taxon>
        <taxon>Archosauria</taxon>
        <taxon>Dinosauria</taxon>
        <taxon>Saurischia</taxon>
        <taxon>Theropoda</taxon>
        <taxon>Coelurosauria</taxon>
        <taxon>Aves</taxon>
        <taxon>Neognathae</taxon>
        <taxon>Neoaves</taxon>
        <taxon>Telluraves</taxon>
        <taxon>Australaves</taxon>
        <taxon>Passeriformes</taxon>
        <taxon>Passeroidea</taxon>
        <taxon>Paramythiidae</taxon>
        <taxon>Oreocharis</taxon>
    </lineage>
</organism>